<keyword evidence="3" id="KW-0804">Transcription</keyword>
<reference evidence="6 7" key="1">
    <citation type="submission" date="2018-10" db="EMBL/GenBank/DDBJ databases">
        <title>Genomic Encyclopedia of Archaeal and Bacterial Type Strains, Phase II (KMG-II): from individual species to whole genera.</title>
        <authorList>
            <person name="Goeker M."/>
        </authorList>
    </citation>
    <scope>NUCLEOTIDE SEQUENCE [LARGE SCALE GENOMIC DNA]</scope>
    <source>
        <strain evidence="6 7">DSM 14954</strain>
    </source>
</reference>
<dbReference type="Gene3D" id="1.10.10.60">
    <property type="entry name" value="Homeodomain-like"/>
    <property type="match status" value="1"/>
</dbReference>
<dbReference type="OrthoDB" id="9815799at2"/>
<evidence type="ECO:0000256" key="2">
    <source>
        <dbReference type="ARBA" id="ARBA00023125"/>
    </source>
</evidence>
<evidence type="ECO:0000259" key="5">
    <source>
        <dbReference type="PROSITE" id="PS01124"/>
    </source>
</evidence>
<dbReference type="Pfam" id="PF20240">
    <property type="entry name" value="DUF6597"/>
    <property type="match status" value="1"/>
</dbReference>
<keyword evidence="1" id="KW-0805">Transcription regulation</keyword>
<keyword evidence="7" id="KW-1185">Reference proteome</keyword>
<keyword evidence="2" id="KW-0238">DNA-binding</keyword>
<feature type="domain" description="HTH araC/xylS-type" evidence="5">
    <location>
        <begin position="123"/>
        <end position="245"/>
    </location>
</feature>
<name>A0A660L7M2_9ACTN</name>
<proteinExistence type="predicted"/>
<dbReference type="GO" id="GO:0003700">
    <property type="term" value="F:DNA-binding transcription factor activity"/>
    <property type="evidence" value="ECO:0007669"/>
    <property type="project" value="InterPro"/>
</dbReference>
<dbReference type="Proteomes" id="UP000278962">
    <property type="component" value="Unassembled WGS sequence"/>
</dbReference>
<sequence length="270" mass="27855">MYREVAPPPDLAEAVACVWSSVSRGGVILPDGCVDLVWRGDGLVVAGPATKPARAGVPAGVPVFGVRFRIGAAGTGLGTPAAELADLSVDAGEVLGRDASERVAEGGLPALLGLVRERLAPVDPIARAAALAMARPETRVAELARAVGLSERQLRRRFLDAVGYGPKTLGRVLRFQRFLALAAEERGEGAAPAGRRGTRRDISPGTRSAVDLARLALDAGYADQAHLTREARRLSGRTPAELLASGAGPAGERVRSVQAVGAPGAYRPAG</sequence>
<evidence type="ECO:0000313" key="7">
    <source>
        <dbReference type="Proteomes" id="UP000278962"/>
    </source>
</evidence>
<feature type="region of interest" description="Disordered" evidence="4">
    <location>
        <begin position="242"/>
        <end position="270"/>
    </location>
</feature>
<dbReference type="PANTHER" id="PTHR46796:SF15">
    <property type="entry name" value="BLL1074 PROTEIN"/>
    <property type="match status" value="1"/>
</dbReference>
<evidence type="ECO:0000256" key="4">
    <source>
        <dbReference type="SAM" id="MobiDB-lite"/>
    </source>
</evidence>
<accession>A0A660L7M2</accession>
<protein>
    <submittedName>
        <fullName evidence="6">AraC family transcriptional regulator</fullName>
    </submittedName>
</protein>
<dbReference type="AlphaFoldDB" id="A0A660L7M2"/>
<evidence type="ECO:0000256" key="3">
    <source>
        <dbReference type="ARBA" id="ARBA00023163"/>
    </source>
</evidence>
<comment type="caution">
    <text evidence="6">The sequence shown here is derived from an EMBL/GenBank/DDBJ whole genome shotgun (WGS) entry which is preliminary data.</text>
</comment>
<dbReference type="InterPro" id="IPR046532">
    <property type="entry name" value="DUF6597"/>
</dbReference>
<organism evidence="6 7">
    <name type="scientific">Solirubrobacter pauli</name>
    <dbReference type="NCBI Taxonomy" id="166793"/>
    <lineage>
        <taxon>Bacteria</taxon>
        <taxon>Bacillati</taxon>
        <taxon>Actinomycetota</taxon>
        <taxon>Thermoleophilia</taxon>
        <taxon>Solirubrobacterales</taxon>
        <taxon>Solirubrobacteraceae</taxon>
        <taxon>Solirubrobacter</taxon>
    </lineage>
</organism>
<dbReference type="GO" id="GO:0043565">
    <property type="term" value="F:sequence-specific DNA binding"/>
    <property type="evidence" value="ECO:0007669"/>
    <property type="project" value="InterPro"/>
</dbReference>
<dbReference type="InterPro" id="IPR050204">
    <property type="entry name" value="AraC_XylS_family_regulators"/>
</dbReference>
<evidence type="ECO:0000256" key="1">
    <source>
        <dbReference type="ARBA" id="ARBA00023015"/>
    </source>
</evidence>
<dbReference type="EMBL" id="RBIL01000002">
    <property type="protein sequence ID" value="RKQ87570.1"/>
    <property type="molecule type" value="Genomic_DNA"/>
</dbReference>
<dbReference type="RefSeq" id="WP_121256247.1">
    <property type="nucleotide sequence ID" value="NZ_RBIL01000002.1"/>
</dbReference>
<dbReference type="InterPro" id="IPR018060">
    <property type="entry name" value="HTH_AraC"/>
</dbReference>
<dbReference type="PROSITE" id="PS01124">
    <property type="entry name" value="HTH_ARAC_FAMILY_2"/>
    <property type="match status" value="1"/>
</dbReference>
<dbReference type="SMART" id="SM00342">
    <property type="entry name" value="HTH_ARAC"/>
    <property type="match status" value="1"/>
</dbReference>
<dbReference type="PANTHER" id="PTHR46796">
    <property type="entry name" value="HTH-TYPE TRANSCRIPTIONAL ACTIVATOR RHAS-RELATED"/>
    <property type="match status" value="1"/>
</dbReference>
<gene>
    <name evidence="6" type="ORF">C8N24_5595</name>
</gene>
<evidence type="ECO:0000313" key="6">
    <source>
        <dbReference type="EMBL" id="RKQ87570.1"/>
    </source>
</evidence>